<feature type="compositionally biased region" description="Basic and acidic residues" evidence="1">
    <location>
        <begin position="462"/>
        <end position="480"/>
    </location>
</feature>
<dbReference type="CDD" id="cd17075">
    <property type="entry name" value="UBX1_UBXN9"/>
    <property type="match status" value="1"/>
</dbReference>
<dbReference type="Pfam" id="PF11470">
    <property type="entry name" value="TUG-UBL1"/>
    <property type="match status" value="1"/>
</dbReference>
<keyword evidence="4" id="KW-1185">Reference proteome</keyword>
<organism evidence="3 4">
    <name type="scientific">Coleophoma crateriformis</name>
    <dbReference type="NCBI Taxonomy" id="565419"/>
    <lineage>
        <taxon>Eukaryota</taxon>
        <taxon>Fungi</taxon>
        <taxon>Dikarya</taxon>
        <taxon>Ascomycota</taxon>
        <taxon>Pezizomycotina</taxon>
        <taxon>Leotiomycetes</taxon>
        <taxon>Helotiales</taxon>
        <taxon>Dermateaceae</taxon>
        <taxon>Coleophoma</taxon>
    </lineage>
</organism>
<dbReference type="CDD" id="cd16105">
    <property type="entry name" value="Ubl_ASPSCR1_like"/>
    <property type="match status" value="1"/>
</dbReference>
<dbReference type="Proteomes" id="UP000256328">
    <property type="component" value="Unassembled WGS sequence"/>
</dbReference>
<dbReference type="CDD" id="cd01767">
    <property type="entry name" value="UBX"/>
    <property type="match status" value="1"/>
</dbReference>
<name>A0A3D8QQS0_9HELO</name>
<sequence length="493" mass="53670">MASHVVVTDSTFKRAQIKVTPGKYMTEVLEEACKKLGRNSTNYGLKNNSKQIDLSQTFRLTGLSAGAKLELVVTSRSPSVVSVALQLPESLAAGVPGGRLVDKVPSDTTLWLVLRKFETVGGTNLNITGRGVAQTENGASGAGRIYYETPVLNLAGREVSTFTDLQKTLGQFGVSGGSILLRLTFRKTDTPLEEAMAEIQQYFKTSDEPAEEPAPSSSAESAPTPAPEVESVTEAVSKIATPSSDAPESSPTKSVTPTKRSAPEDESKSSGPRPMTVFAAPSGDTPKAALQPHNDMDYEPTVQHAKQHQEVLKTHTMNKRLPSYAEQQKQEEEKAARLAKINEVIIQVRFPDQTRVENRYTATDTCLTLYNSIAAVLRVDQPFKLVSFQFGKPAAIPKDEKKLLIRDIGLGGRVLLNFLWEDGVSEEVRKGKCLKAEYIQEAKELPVPVVQTIEEPVSQSLDKGKGKESDKKENGGEKKNKMMNKILAGLSKK</sequence>
<dbReference type="SUPFAM" id="SSF54236">
    <property type="entry name" value="Ubiquitin-like"/>
    <property type="match status" value="2"/>
</dbReference>
<dbReference type="EMBL" id="PDLN01000016">
    <property type="protein sequence ID" value="RDW64163.1"/>
    <property type="molecule type" value="Genomic_DNA"/>
</dbReference>
<comment type="caution">
    <text evidence="3">The sequence shown here is derived from an EMBL/GenBank/DDBJ whole genome shotgun (WGS) entry which is preliminary data.</text>
</comment>
<dbReference type="Gene3D" id="3.10.20.90">
    <property type="entry name" value="Phosphatidylinositol 3-kinase Catalytic Subunit, Chain A, domain 1"/>
    <property type="match status" value="1"/>
</dbReference>
<dbReference type="GO" id="GO:0006886">
    <property type="term" value="P:intracellular protein transport"/>
    <property type="evidence" value="ECO:0007669"/>
    <property type="project" value="TreeGrafter"/>
</dbReference>
<evidence type="ECO:0000313" key="3">
    <source>
        <dbReference type="EMBL" id="RDW64163.1"/>
    </source>
</evidence>
<dbReference type="InterPro" id="IPR001012">
    <property type="entry name" value="UBX_dom"/>
</dbReference>
<dbReference type="PANTHER" id="PTHR46467:SF1">
    <property type="entry name" value="TETHER CONTAINING UBX DOMAIN FOR GLUT4"/>
    <property type="match status" value="1"/>
</dbReference>
<dbReference type="InterPro" id="IPR059238">
    <property type="entry name" value="UBX1_UBXN9"/>
</dbReference>
<dbReference type="GO" id="GO:0012506">
    <property type="term" value="C:vesicle membrane"/>
    <property type="evidence" value="ECO:0007669"/>
    <property type="project" value="TreeGrafter"/>
</dbReference>
<dbReference type="OrthoDB" id="440781at2759"/>
<dbReference type="InterPro" id="IPR029071">
    <property type="entry name" value="Ubiquitin-like_domsf"/>
</dbReference>
<dbReference type="GO" id="GO:0005737">
    <property type="term" value="C:cytoplasm"/>
    <property type="evidence" value="ECO:0007669"/>
    <property type="project" value="TreeGrafter"/>
</dbReference>
<dbReference type="PANTHER" id="PTHR46467">
    <property type="entry name" value="TETHER CONTAINING UBX DOMAIN FOR GLUT4"/>
    <property type="match status" value="1"/>
</dbReference>
<feature type="region of interest" description="Disordered" evidence="1">
    <location>
        <begin position="205"/>
        <end position="295"/>
    </location>
</feature>
<dbReference type="PROSITE" id="PS50033">
    <property type="entry name" value="UBX"/>
    <property type="match status" value="1"/>
</dbReference>
<feature type="region of interest" description="Disordered" evidence="1">
    <location>
        <begin position="453"/>
        <end position="493"/>
    </location>
</feature>
<feature type="domain" description="UBX" evidence="2">
    <location>
        <begin position="339"/>
        <end position="418"/>
    </location>
</feature>
<dbReference type="AlphaFoldDB" id="A0A3D8QQS0"/>
<gene>
    <name evidence="3" type="ORF">BP5796_10665</name>
</gene>
<dbReference type="GO" id="GO:0005634">
    <property type="term" value="C:nucleus"/>
    <property type="evidence" value="ECO:0007669"/>
    <property type="project" value="TreeGrafter"/>
</dbReference>
<reference evidence="3 4" key="1">
    <citation type="journal article" date="2018" name="IMA Fungus">
        <title>IMA Genome-F 9: Draft genome sequence of Annulohypoxylon stygium, Aspergillus mulundensis, Berkeleyomyces basicola (syn. Thielaviopsis basicola), Ceratocystis smalleyi, two Cercospora beticola strains, Coleophoma cylindrospora, Fusarium fracticaudum, Phialophora cf. hyalina, and Morchella septimelata.</title>
        <authorList>
            <person name="Wingfield B.D."/>
            <person name="Bills G.F."/>
            <person name="Dong Y."/>
            <person name="Huang W."/>
            <person name="Nel W.J."/>
            <person name="Swalarsk-Parry B.S."/>
            <person name="Vaghefi N."/>
            <person name="Wilken P.M."/>
            <person name="An Z."/>
            <person name="de Beer Z.W."/>
            <person name="De Vos L."/>
            <person name="Chen L."/>
            <person name="Duong T.A."/>
            <person name="Gao Y."/>
            <person name="Hammerbacher A."/>
            <person name="Kikkert J.R."/>
            <person name="Li Y."/>
            <person name="Li H."/>
            <person name="Li K."/>
            <person name="Li Q."/>
            <person name="Liu X."/>
            <person name="Ma X."/>
            <person name="Naidoo K."/>
            <person name="Pethybridge S.J."/>
            <person name="Sun J."/>
            <person name="Steenkamp E.T."/>
            <person name="van der Nest M.A."/>
            <person name="van Wyk S."/>
            <person name="Wingfield M.J."/>
            <person name="Xiong C."/>
            <person name="Yue Q."/>
            <person name="Zhang X."/>
        </authorList>
    </citation>
    <scope>NUCLEOTIDE SEQUENCE [LARGE SCALE GENOMIC DNA]</scope>
    <source>
        <strain evidence="3 4">BP5796</strain>
    </source>
</reference>
<accession>A0A3D8QQS0</accession>
<protein>
    <recommendedName>
        <fullName evidence="2">UBX domain-containing protein</fullName>
    </recommendedName>
</protein>
<dbReference type="InterPro" id="IPR021569">
    <property type="entry name" value="TUG-UBL1"/>
</dbReference>
<feature type="compositionally biased region" description="Polar residues" evidence="1">
    <location>
        <begin position="240"/>
        <end position="259"/>
    </location>
</feature>
<evidence type="ECO:0000313" key="4">
    <source>
        <dbReference type="Proteomes" id="UP000256328"/>
    </source>
</evidence>
<proteinExistence type="predicted"/>
<feature type="compositionally biased region" description="Low complexity" evidence="1">
    <location>
        <begin position="213"/>
        <end position="230"/>
    </location>
</feature>
<evidence type="ECO:0000259" key="2">
    <source>
        <dbReference type="PROSITE" id="PS50033"/>
    </source>
</evidence>
<evidence type="ECO:0000256" key="1">
    <source>
        <dbReference type="SAM" id="MobiDB-lite"/>
    </source>
</evidence>